<keyword evidence="4" id="KW-1185">Reference proteome</keyword>
<organism evidence="3 4">
    <name type="scientific">Actinoplanes couchii</name>
    <dbReference type="NCBI Taxonomy" id="403638"/>
    <lineage>
        <taxon>Bacteria</taxon>
        <taxon>Bacillati</taxon>
        <taxon>Actinomycetota</taxon>
        <taxon>Actinomycetes</taxon>
        <taxon>Micromonosporales</taxon>
        <taxon>Micromonosporaceae</taxon>
        <taxon>Actinoplanes</taxon>
    </lineage>
</organism>
<feature type="signal peptide" evidence="2">
    <location>
        <begin position="1"/>
        <end position="29"/>
    </location>
</feature>
<comment type="caution">
    <text evidence="3">The sequence shown here is derived from an EMBL/GenBank/DDBJ whole genome shotgun (WGS) entry which is preliminary data.</text>
</comment>
<evidence type="ECO:0000256" key="2">
    <source>
        <dbReference type="SAM" id="SignalP"/>
    </source>
</evidence>
<dbReference type="RefSeq" id="WP_203792462.1">
    <property type="nucleotide sequence ID" value="NZ_BAAAQE010000090.1"/>
</dbReference>
<reference evidence="3 4" key="1">
    <citation type="submission" date="2021-01" db="EMBL/GenBank/DDBJ databases">
        <title>Whole genome shotgun sequence of Actinoplanes couchii NBRC 106145.</title>
        <authorList>
            <person name="Komaki H."/>
            <person name="Tamura T."/>
        </authorList>
    </citation>
    <scope>NUCLEOTIDE SEQUENCE [LARGE SCALE GENOMIC DNA]</scope>
    <source>
        <strain evidence="3 4">NBRC 106145</strain>
    </source>
</reference>
<evidence type="ECO:0000313" key="4">
    <source>
        <dbReference type="Proteomes" id="UP000612282"/>
    </source>
</evidence>
<dbReference type="PROSITE" id="PS51318">
    <property type="entry name" value="TAT"/>
    <property type="match status" value="1"/>
</dbReference>
<feature type="compositionally biased region" description="Low complexity" evidence="1">
    <location>
        <begin position="23"/>
        <end position="36"/>
    </location>
</feature>
<feature type="compositionally biased region" description="Basic and acidic residues" evidence="1">
    <location>
        <begin position="43"/>
        <end position="52"/>
    </location>
</feature>
<evidence type="ECO:0000313" key="3">
    <source>
        <dbReference type="EMBL" id="GID51712.1"/>
    </source>
</evidence>
<dbReference type="EMBL" id="BOMG01000004">
    <property type="protein sequence ID" value="GID51712.1"/>
    <property type="molecule type" value="Genomic_DNA"/>
</dbReference>
<evidence type="ECO:0000256" key="1">
    <source>
        <dbReference type="SAM" id="MobiDB-lite"/>
    </source>
</evidence>
<proteinExistence type="predicted"/>
<dbReference type="InterPro" id="IPR006311">
    <property type="entry name" value="TAT_signal"/>
</dbReference>
<name>A0ABQ3WZL1_9ACTN</name>
<dbReference type="Proteomes" id="UP000612282">
    <property type="component" value="Unassembled WGS sequence"/>
</dbReference>
<sequence length="204" mass="21465">MPNLSRRAMFSATAATTTAALYPTSPATAAPDTAPAGAPPPRESFKVTDRRGRQRFLLDSRKPPIIIDGREIPAAQRGGPENASWMIFNDDNGNEIGGILAATTGGSITFDYPGAVDAIKVSSTWRDGVGGAGLNVNAHPTAMPTSGAPKERVLLGWRSDLGAMLHLTDSQGRPRISLQVDVNDNPSIHILDATGQVVSRFPPA</sequence>
<protein>
    <submittedName>
        <fullName evidence="3">Uncharacterized protein</fullName>
    </submittedName>
</protein>
<feature type="region of interest" description="Disordered" evidence="1">
    <location>
        <begin position="23"/>
        <end position="52"/>
    </location>
</feature>
<feature type="chain" id="PRO_5046969843" evidence="2">
    <location>
        <begin position="30"/>
        <end position="204"/>
    </location>
</feature>
<accession>A0ABQ3WZL1</accession>
<keyword evidence="2" id="KW-0732">Signal</keyword>
<gene>
    <name evidence="3" type="ORF">Aco03nite_001160</name>
</gene>